<comment type="pathway">
    <text evidence="4">Lipid metabolism.</text>
</comment>
<evidence type="ECO:0000313" key="21">
    <source>
        <dbReference type="Proteomes" id="UP000019426"/>
    </source>
</evidence>
<comment type="pathway">
    <text evidence="3 18">Phospholipid metabolism; CDP-diacylglycerol biosynthesis; CDP-diacylglycerol from sn-glycerol 3-phosphate: step 3/3.</text>
</comment>
<keyword evidence="17" id="KW-1208">Phospholipid metabolism</keyword>
<dbReference type="Proteomes" id="UP000019426">
    <property type="component" value="Chromosome M2/40_rep1"/>
</dbReference>
<evidence type="ECO:0000256" key="5">
    <source>
        <dbReference type="ARBA" id="ARBA00010185"/>
    </source>
</evidence>
<evidence type="ECO:0000256" key="4">
    <source>
        <dbReference type="ARBA" id="ARBA00005189"/>
    </source>
</evidence>
<evidence type="ECO:0000256" key="10">
    <source>
        <dbReference type="ARBA" id="ARBA00022679"/>
    </source>
</evidence>
<keyword evidence="8" id="KW-1003">Cell membrane</keyword>
<keyword evidence="10 18" id="KW-0808">Transferase</keyword>
<sequence>MNNRYLGALILAPIVIFLFLGGEPLKYLLLVASVMGLYEFYSVVEKREIKPFKIVGYIATIVYYLLLNNIEFEQVAIILFLVTMVLMCIPAIKPEYNYIDVAVTILGFIYVSVFFSFISKISYKEGGRFLLWLVFLASWGCDTLAYYSGRLFGKHKLCPKVSPKKTIEGSIGGLLGAVIFCLVFGIIIKSHVNIQLYHYVIMAAIAGVFSQFGDLAASSIKRYSEVKDYSHLIPGHGGILDRFDSILFSAVVIFYYLTYIIGI</sequence>
<dbReference type="PANTHER" id="PTHR46382">
    <property type="entry name" value="PHOSPHATIDATE CYTIDYLYLTRANSFERASE"/>
    <property type="match status" value="1"/>
</dbReference>
<dbReference type="PATRIC" id="fig|1216932.3.peg.1707"/>
<dbReference type="EC" id="2.7.7.41" evidence="6 18"/>
<evidence type="ECO:0000256" key="16">
    <source>
        <dbReference type="ARBA" id="ARBA00023209"/>
    </source>
</evidence>
<keyword evidence="21" id="KW-1185">Reference proteome</keyword>
<feature type="transmembrane region" description="Helical" evidence="19">
    <location>
        <begin position="74"/>
        <end position="92"/>
    </location>
</feature>
<evidence type="ECO:0000256" key="6">
    <source>
        <dbReference type="ARBA" id="ARBA00012487"/>
    </source>
</evidence>
<accession>W6RVZ6</accession>
<keyword evidence="12 18" id="KW-0548">Nucleotidyltransferase</keyword>
<evidence type="ECO:0000256" key="9">
    <source>
        <dbReference type="ARBA" id="ARBA00022516"/>
    </source>
</evidence>
<dbReference type="Pfam" id="PF01148">
    <property type="entry name" value="CTP_transf_1"/>
    <property type="match status" value="1"/>
</dbReference>
<dbReference type="PANTHER" id="PTHR46382:SF1">
    <property type="entry name" value="PHOSPHATIDATE CYTIDYLYLTRANSFERASE"/>
    <property type="match status" value="1"/>
</dbReference>
<evidence type="ECO:0000256" key="8">
    <source>
        <dbReference type="ARBA" id="ARBA00022475"/>
    </source>
</evidence>
<dbReference type="InterPro" id="IPR000374">
    <property type="entry name" value="PC_trans"/>
</dbReference>
<comment type="similarity">
    <text evidence="5 18">Belongs to the CDS family.</text>
</comment>
<evidence type="ECO:0000256" key="2">
    <source>
        <dbReference type="ARBA" id="ARBA00004651"/>
    </source>
</evidence>
<dbReference type="KEGG" id="clt:CM240_1713"/>
<dbReference type="OrthoDB" id="9799199at2"/>
<dbReference type="PROSITE" id="PS01315">
    <property type="entry name" value="CDS"/>
    <property type="match status" value="1"/>
</dbReference>
<feature type="transmembrane region" description="Helical" evidence="19">
    <location>
        <begin position="5"/>
        <end position="21"/>
    </location>
</feature>
<evidence type="ECO:0000256" key="7">
    <source>
        <dbReference type="ARBA" id="ARBA00019373"/>
    </source>
</evidence>
<feature type="transmembrane region" description="Helical" evidence="19">
    <location>
        <begin position="27"/>
        <end position="44"/>
    </location>
</feature>
<comment type="catalytic activity">
    <reaction evidence="1 18">
        <text>a 1,2-diacyl-sn-glycero-3-phosphate + CTP + H(+) = a CDP-1,2-diacyl-sn-glycerol + diphosphate</text>
        <dbReference type="Rhea" id="RHEA:16229"/>
        <dbReference type="ChEBI" id="CHEBI:15378"/>
        <dbReference type="ChEBI" id="CHEBI:33019"/>
        <dbReference type="ChEBI" id="CHEBI:37563"/>
        <dbReference type="ChEBI" id="CHEBI:58332"/>
        <dbReference type="ChEBI" id="CHEBI:58608"/>
        <dbReference type="EC" id="2.7.7.41"/>
    </reaction>
</comment>
<organism evidence="20 21">
    <name type="scientific">Clostridium bornimense</name>
    <dbReference type="NCBI Taxonomy" id="1216932"/>
    <lineage>
        <taxon>Bacteria</taxon>
        <taxon>Bacillati</taxon>
        <taxon>Bacillota</taxon>
        <taxon>Clostridia</taxon>
        <taxon>Eubacteriales</taxon>
        <taxon>Clostridiaceae</taxon>
        <taxon>Clostridium</taxon>
    </lineage>
</organism>
<evidence type="ECO:0000256" key="17">
    <source>
        <dbReference type="ARBA" id="ARBA00023264"/>
    </source>
</evidence>
<evidence type="ECO:0000256" key="18">
    <source>
        <dbReference type="RuleBase" id="RU003938"/>
    </source>
</evidence>
<dbReference type="GO" id="GO:0016024">
    <property type="term" value="P:CDP-diacylglycerol biosynthetic process"/>
    <property type="evidence" value="ECO:0007669"/>
    <property type="project" value="UniProtKB-UniPathway"/>
</dbReference>
<comment type="subcellular location">
    <subcellularLocation>
        <location evidence="2">Cell membrane</location>
        <topology evidence="2">Multi-pass membrane protein</topology>
    </subcellularLocation>
</comment>
<feature type="transmembrane region" description="Helical" evidence="19">
    <location>
        <begin position="245"/>
        <end position="262"/>
    </location>
</feature>
<evidence type="ECO:0000256" key="3">
    <source>
        <dbReference type="ARBA" id="ARBA00005119"/>
    </source>
</evidence>
<keyword evidence="14" id="KW-0443">Lipid metabolism</keyword>
<feature type="transmembrane region" description="Helical" evidence="19">
    <location>
        <begin position="170"/>
        <end position="190"/>
    </location>
</feature>
<evidence type="ECO:0000256" key="13">
    <source>
        <dbReference type="ARBA" id="ARBA00022989"/>
    </source>
</evidence>
<keyword evidence="9" id="KW-0444">Lipid biosynthesis</keyword>
<dbReference type="eggNOG" id="COG0575">
    <property type="taxonomic scope" value="Bacteria"/>
</dbReference>
<dbReference type="STRING" id="1216932.CM240_1713"/>
<dbReference type="RefSeq" id="WP_044038336.1">
    <property type="nucleotide sequence ID" value="NZ_HG917868.1"/>
</dbReference>
<keyword evidence="11 18" id="KW-0812">Transmembrane</keyword>
<protein>
    <recommendedName>
        <fullName evidence="7 18">Phosphatidate cytidylyltransferase</fullName>
        <ecNumber evidence="6 18">2.7.7.41</ecNumber>
    </recommendedName>
</protein>
<dbReference type="HOGENOM" id="CLU_037294_2_1_9"/>
<reference evidence="20 21" key="1">
    <citation type="submission" date="2013-11" db="EMBL/GenBank/DDBJ databases">
        <title>Complete genome sequence of Clostridum sp. M2/40.</title>
        <authorList>
            <person name="Wibberg D."/>
            <person name="Puehler A."/>
            <person name="Schlueter A."/>
        </authorList>
    </citation>
    <scope>NUCLEOTIDE SEQUENCE [LARGE SCALE GENOMIC DNA]</scope>
    <source>
        <strain evidence="21">M2/40</strain>
    </source>
</reference>
<proteinExistence type="inferred from homology"/>
<evidence type="ECO:0000256" key="19">
    <source>
        <dbReference type="SAM" id="Phobius"/>
    </source>
</evidence>
<evidence type="ECO:0000256" key="1">
    <source>
        <dbReference type="ARBA" id="ARBA00001698"/>
    </source>
</evidence>
<dbReference type="EMBL" id="HG917868">
    <property type="protein sequence ID" value="CDM68871.1"/>
    <property type="molecule type" value="Genomic_DNA"/>
</dbReference>
<evidence type="ECO:0000256" key="12">
    <source>
        <dbReference type="ARBA" id="ARBA00022695"/>
    </source>
</evidence>
<keyword evidence="16" id="KW-0594">Phospholipid biosynthesis</keyword>
<evidence type="ECO:0000256" key="11">
    <source>
        <dbReference type="ARBA" id="ARBA00022692"/>
    </source>
</evidence>
<name>W6RVZ6_9CLOT</name>
<feature type="transmembrane region" description="Helical" evidence="19">
    <location>
        <begin position="129"/>
        <end position="149"/>
    </location>
</feature>
<keyword evidence="13 19" id="KW-1133">Transmembrane helix</keyword>
<dbReference type="AlphaFoldDB" id="W6RVZ6"/>
<feature type="transmembrane region" description="Helical" evidence="19">
    <location>
        <begin position="196"/>
        <end position="217"/>
    </location>
</feature>
<dbReference type="UniPathway" id="UPA00557">
    <property type="reaction ID" value="UER00614"/>
</dbReference>
<dbReference type="GO" id="GO:0004605">
    <property type="term" value="F:phosphatidate cytidylyltransferase activity"/>
    <property type="evidence" value="ECO:0007669"/>
    <property type="project" value="UniProtKB-EC"/>
</dbReference>
<gene>
    <name evidence="20" type="primary">cdsA</name>
    <name evidence="20" type="ORF">CM240_1713</name>
</gene>
<keyword evidence="15 19" id="KW-0472">Membrane</keyword>
<evidence type="ECO:0000313" key="20">
    <source>
        <dbReference type="EMBL" id="CDM68871.1"/>
    </source>
</evidence>
<feature type="transmembrane region" description="Helical" evidence="19">
    <location>
        <begin position="99"/>
        <end position="123"/>
    </location>
</feature>
<evidence type="ECO:0000256" key="15">
    <source>
        <dbReference type="ARBA" id="ARBA00023136"/>
    </source>
</evidence>
<evidence type="ECO:0000256" key="14">
    <source>
        <dbReference type="ARBA" id="ARBA00023098"/>
    </source>
</evidence>
<dbReference type="GO" id="GO:0005886">
    <property type="term" value="C:plasma membrane"/>
    <property type="evidence" value="ECO:0007669"/>
    <property type="project" value="UniProtKB-SubCell"/>
</dbReference>